<feature type="region of interest" description="Disordered" evidence="1">
    <location>
        <begin position="1"/>
        <end position="72"/>
    </location>
</feature>
<feature type="region of interest" description="Disordered" evidence="1">
    <location>
        <begin position="97"/>
        <end position="121"/>
    </location>
</feature>
<evidence type="ECO:0000256" key="1">
    <source>
        <dbReference type="SAM" id="MobiDB-lite"/>
    </source>
</evidence>
<keyword evidence="3" id="KW-1185">Reference proteome</keyword>
<evidence type="ECO:0000313" key="3">
    <source>
        <dbReference type="Proteomes" id="UP001189180"/>
    </source>
</evidence>
<feature type="compositionally biased region" description="Polar residues" evidence="1">
    <location>
        <begin position="110"/>
        <end position="121"/>
    </location>
</feature>
<evidence type="ECO:0000313" key="2">
    <source>
        <dbReference type="EMBL" id="CAM0512203.1"/>
    </source>
</evidence>
<dbReference type="Proteomes" id="UP001189180">
    <property type="component" value="Unassembled WGS sequence"/>
</dbReference>
<sequence>MSMDIHRVTSPPKAGTGTAHLSHECRPLEFASTTKIQPNPVPTSHGSPDQSSHLLCPAEQHGNDDKVATETSQSLVHQSSLLTFKYSLSMLASSSRITDELPPKLLGTRPISSNRSSLKAR</sequence>
<feature type="compositionally biased region" description="Polar residues" evidence="1">
    <location>
        <begin position="31"/>
        <end position="53"/>
    </location>
</feature>
<protein>
    <submittedName>
        <fullName evidence="2">Uncharacterized protein</fullName>
    </submittedName>
</protein>
<organism evidence="2 3">
    <name type="scientific">Fasciola hepatica</name>
    <name type="common">Liver fluke</name>
    <dbReference type="NCBI Taxonomy" id="6192"/>
    <lineage>
        <taxon>Eukaryota</taxon>
        <taxon>Metazoa</taxon>
        <taxon>Spiralia</taxon>
        <taxon>Lophotrochozoa</taxon>
        <taxon>Platyhelminthes</taxon>
        <taxon>Trematoda</taxon>
        <taxon>Digenea</taxon>
        <taxon>Plagiorchiida</taxon>
        <taxon>Echinostomata</taxon>
        <taxon>Echinostomatoidea</taxon>
        <taxon>Fasciolidae</taxon>
        <taxon>Fasciola</taxon>
    </lineage>
</organism>
<gene>
    <name evidence="2" type="ORF">FHB240107_LOCUS6542</name>
</gene>
<dbReference type="AlphaFoldDB" id="A0ABC9HFE4"/>
<accession>A0ABC9HFE4</accession>
<reference evidence="2 3" key="1">
    <citation type="submission" date="2024-08" db="EMBL/GenBank/DDBJ databases">
        <authorList>
            <person name="Paterson S."/>
        </authorList>
    </citation>
    <scope>NUCLEOTIDE SEQUENCE [LARGE SCALE GENOMIC DNA]</scope>
</reference>
<dbReference type="EMBL" id="CANUEZ050000199">
    <property type="protein sequence ID" value="CAM0512203.1"/>
    <property type="molecule type" value="Genomic_DNA"/>
</dbReference>
<comment type="caution">
    <text evidence="2">The sequence shown here is derived from an EMBL/GenBank/DDBJ whole genome shotgun (WGS) entry which is preliminary data.</text>
</comment>
<proteinExistence type="predicted"/>
<name>A0ABC9HFE4_FASHE</name>